<feature type="domain" description="Endoribonuclease L-PSP/chorismate mutase-like" evidence="1">
    <location>
        <begin position="7"/>
        <end position="152"/>
    </location>
</feature>
<evidence type="ECO:0000313" key="2">
    <source>
        <dbReference type="EMBL" id="MBB1161680.1"/>
    </source>
</evidence>
<organism evidence="2 3">
    <name type="scientific">Aquariibacter albus</name>
    <dbReference type="NCBI Taxonomy" id="2759899"/>
    <lineage>
        <taxon>Bacteria</taxon>
        <taxon>Pseudomonadati</taxon>
        <taxon>Pseudomonadota</taxon>
        <taxon>Betaproteobacteria</taxon>
        <taxon>Burkholderiales</taxon>
        <taxon>Sphaerotilaceae</taxon>
        <taxon>Aquariibacter</taxon>
    </lineage>
</organism>
<keyword evidence="3" id="KW-1185">Reference proteome</keyword>
<dbReference type="AlphaFoldDB" id="A0A839HQI0"/>
<name>A0A839HQI0_9BURK</name>
<dbReference type="InterPro" id="IPR035959">
    <property type="entry name" value="RutC-like_sf"/>
</dbReference>
<comment type="caution">
    <text evidence="2">The sequence shown here is derived from an EMBL/GenBank/DDBJ whole genome shotgun (WGS) entry which is preliminary data.</text>
</comment>
<evidence type="ECO:0000313" key="3">
    <source>
        <dbReference type="Proteomes" id="UP000586093"/>
    </source>
</evidence>
<dbReference type="SUPFAM" id="SSF55298">
    <property type="entry name" value="YjgF-like"/>
    <property type="match status" value="1"/>
</dbReference>
<dbReference type="RefSeq" id="WP_182662641.1">
    <property type="nucleotide sequence ID" value="NZ_JACIVI010000001.1"/>
</dbReference>
<dbReference type="PANTHER" id="PTHR43760:SF1">
    <property type="entry name" value="ENDORIBONUCLEASE L-PSP_CHORISMATE MUTASE-LIKE DOMAIN-CONTAINING PROTEIN"/>
    <property type="match status" value="1"/>
</dbReference>
<sequence>MSTVAQRLADLGITLPPLAIPAAAYVPFARSGSLIFLSGHIAKRDGKVWTGRLGEDLDTATGAAAARAVGIDLLGTLNAALDGDLERVLRIVKLMSLVSSTPAYTEQHLVTNGASQLMGEVFGPTVGAHARSAFGVPSLPLGACVEIELIAEVR</sequence>
<proteinExistence type="predicted"/>
<protein>
    <submittedName>
        <fullName evidence="2">RidA family protein</fullName>
    </submittedName>
</protein>
<reference evidence="2 3" key="1">
    <citation type="submission" date="2020-08" db="EMBL/GenBank/DDBJ databases">
        <title>Aquariorum lacteus gen. nov., sp. nov., a new member of the family Comamonadaceae, isolated from freshwater aquarium.</title>
        <authorList>
            <person name="Chun S.-J."/>
        </authorList>
    </citation>
    <scope>NUCLEOTIDE SEQUENCE [LARGE SCALE GENOMIC DNA]</scope>
    <source>
        <strain evidence="2 3">SJAQ100</strain>
    </source>
</reference>
<dbReference type="Proteomes" id="UP000586093">
    <property type="component" value="Unassembled WGS sequence"/>
</dbReference>
<dbReference type="InterPro" id="IPR013813">
    <property type="entry name" value="Endoribo_LPSP/chorism_mut-like"/>
</dbReference>
<dbReference type="EMBL" id="JACIVI010000001">
    <property type="protein sequence ID" value="MBB1161680.1"/>
    <property type="molecule type" value="Genomic_DNA"/>
</dbReference>
<dbReference type="Pfam" id="PF14588">
    <property type="entry name" value="YjgF_endoribonc"/>
    <property type="match status" value="1"/>
</dbReference>
<dbReference type="Gene3D" id="3.30.1330.40">
    <property type="entry name" value="RutC-like"/>
    <property type="match status" value="1"/>
</dbReference>
<dbReference type="CDD" id="cd02199">
    <property type="entry name" value="YjgF_YER057c_UK114_like_1"/>
    <property type="match status" value="1"/>
</dbReference>
<gene>
    <name evidence="2" type="ORF">H4F90_06775</name>
</gene>
<accession>A0A839HQI0</accession>
<dbReference type="PANTHER" id="PTHR43760">
    <property type="entry name" value="ENDORIBONUCLEASE-RELATED"/>
    <property type="match status" value="1"/>
</dbReference>
<evidence type="ECO:0000259" key="1">
    <source>
        <dbReference type="Pfam" id="PF14588"/>
    </source>
</evidence>